<sequence>MRHRWPVHGTLVVIGVTTLAFAGAAYGQTVPPGSAADGQRVFTGDFDTGDFDQWPLCQTRFYNDPCPGMPANYPLTIEPGHQGPYGARVEVRDGDQPFCCGERAQLVGPSLETEGEDYWYSWDVNVDPEFPTSGSWQVLMQWHSTADGSPPLNFLAEGDNLVLETRPRPNEPYTGITNIWTTPLNKGTWHDFQIHVHWSSDPASGFMELWHNDVRQTFTATPSEHGSGVSCVGAARCGFRNIYPGDAGNRSMVTYYRDAGINGTGVVHHDGFRVATTQAALE</sequence>
<dbReference type="InterPro" id="IPR025975">
    <property type="entry name" value="Polysacc_lyase"/>
</dbReference>
<dbReference type="Pfam" id="PF14099">
    <property type="entry name" value="Polysacc_lyase"/>
    <property type="match status" value="1"/>
</dbReference>
<dbReference type="Gene3D" id="2.60.120.200">
    <property type="match status" value="1"/>
</dbReference>
<gene>
    <name evidence="1" type="ORF">GCM10012284_04780</name>
</gene>
<reference evidence="1" key="2">
    <citation type="submission" date="2020-09" db="EMBL/GenBank/DDBJ databases">
        <authorList>
            <person name="Sun Q."/>
            <person name="Zhou Y."/>
        </authorList>
    </citation>
    <scope>NUCLEOTIDE SEQUENCE</scope>
    <source>
        <strain evidence="1">CGMCC 4.7299</strain>
    </source>
</reference>
<evidence type="ECO:0008006" key="3">
    <source>
        <dbReference type="Google" id="ProtNLM"/>
    </source>
</evidence>
<keyword evidence="2" id="KW-1185">Reference proteome</keyword>
<dbReference type="RefSeq" id="WP_189077327.1">
    <property type="nucleotide sequence ID" value="NZ_BMMX01000001.1"/>
</dbReference>
<evidence type="ECO:0000313" key="1">
    <source>
        <dbReference type="EMBL" id="GGK73878.1"/>
    </source>
</evidence>
<accession>A0A8J3BVS9</accession>
<protein>
    <recommendedName>
        <fullName evidence="3">Polysaccharide lyase</fullName>
    </recommendedName>
</protein>
<dbReference type="AlphaFoldDB" id="A0A8J3BVS9"/>
<proteinExistence type="predicted"/>
<comment type="caution">
    <text evidence="1">The sequence shown here is derived from an EMBL/GenBank/DDBJ whole genome shotgun (WGS) entry which is preliminary data.</text>
</comment>
<name>A0A8J3BVS9_9ACTN</name>
<evidence type="ECO:0000313" key="2">
    <source>
        <dbReference type="Proteomes" id="UP000656042"/>
    </source>
</evidence>
<dbReference type="Proteomes" id="UP000656042">
    <property type="component" value="Unassembled WGS sequence"/>
</dbReference>
<dbReference type="EMBL" id="BMMX01000001">
    <property type="protein sequence ID" value="GGK73878.1"/>
    <property type="molecule type" value="Genomic_DNA"/>
</dbReference>
<reference evidence="1" key="1">
    <citation type="journal article" date="2014" name="Int. J. Syst. Evol. Microbiol.">
        <title>Complete genome sequence of Corynebacterium casei LMG S-19264T (=DSM 44701T), isolated from a smear-ripened cheese.</title>
        <authorList>
            <consortium name="US DOE Joint Genome Institute (JGI-PGF)"/>
            <person name="Walter F."/>
            <person name="Albersmeier A."/>
            <person name="Kalinowski J."/>
            <person name="Ruckert C."/>
        </authorList>
    </citation>
    <scope>NUCLEOTIDE SEQUENCE</scope>
    <source>
        <strain evidence="1">CGMCC 4.7299</strain>
    </source>
</reference>
<organism evidence="1 2">
    <name type="scientific">Mangrovihabitans endophyticus</name>
    <dbReference type="NCBI Taxonomy" id="1751298"/>
    <lineage>
        <taxon>Bacteria</taxon>
        <taxon>Bacillati</taxon>
        <taxon>Actinomycetota</taxon>
        <taxon>Actinomycetes</taxon>
        <taxon>Micromonosporales</taxon>
        <taxon>Micromonosporaceae</taxon>
        <taxon>Mangrovihabitans</taxon>
    </lineage>
</organism>